<dbReference type="Pfam" id="PF00069">
    <property type="entry name" value="Pkinase"/>
    <property type="match status" value="1"/>
</dbReference>
<evidence type="ECO:0000256" key="1">
    <source>
        <dbReference type="ARBA" id="ARBA00022679"/>
    </source>
</evidence>
<dbReference type="GO" id="GO:0005524">
    <property type="term" value="F:ATP binding"/>
    <property type="evidence" value="ECO:0007669"/>
    <property type="project" value="UniProtKB-UniRule"/>
</dbReference>
<dbReference type="GO" id="GO:0004674">
    <property type="term" value="F:protein serine/threonine kinase activity"/>
    <property type="evidence" value="ECO:0007669"/>
    <property type="project" value="UniProtKB-KW"/>
</dbReference>
<dbReference type="SUPFAM" id="SSF56112">
    <property type="entry name" value="Protein kinase-like (PK-like)"/>
    <property type="match status" value="1"/>
</dbReference>
<dbReference type="InterPro" id="IPR011009">
    <property type="entry name" value="Kinase-like_dom_sf"/>
</dbReference>
<protein>
    <recommendedName>
        <fullName evidence="7">Protein kinase domain-containing protein</fullName>
    </recommendedName>
</protein>
<evidence type="ECO:0000259" key="7">
    <source>
        <dbReference type="PROSITE" id="PS50011"/>
    </source>
</evidence>
<reference evidence="8" key="1">
    <citation type="submission" date="2023-07" db="EMBL/GenBank/DDBJ databases">
        <authorList>
            <consortium name="AG Swart"/>
            <person name="Singh M."/>
            <person name="Singh A."/>
            <person name="Seah K."/>
            <person name="Emmerich C."/>
        </authorList>
    </citation>
    <scope>NUCLEOTIDE SEQUENCE</scope>
    <source>
        <strain evidence="8">DP1</strain>
    </source>
</reference>
<evidence type="ECO:0000313" key="8">
    <source>
        <dbReference type="EMBL" id="CAI2368981.1"/>
    </source>
</evidence>
<keyword evidence="9" id="KW-1185">Reference proteome</keyword>
<dbReference type="GO" id="GO:0010506">
    <property type="term" value="P:regulation of autophagy"/>
    <property type="evidence" value="ECO:0007669"/>
    <property type="project" value="InterPro"/>
</dbReference>
<gene>
    <name evidence="8" type="ORF">ECRASSUSDP1_LOCUS10277</name>
</gene>
<feature type="domain" description="Protein kinase" evidence="7">
    <location>
        <begin position="59"/>
        <end position="318"/>
    </location>
</feature>
<dbReference type="GO" id="GO:0005776">
    <property type="term" value="C:autophagosome"/>
    <property type="evidence" value="ECO:0007669"/>
    <property type="project" value="TreeGrafter"/>
</dbReference>
<evidence type="ECO:0000256" key="3">
    <source>
        <dbReference type="ARBA" id="ARBA00022777"/>
    </source>
</evidence>
<evidence type="ECO:0000256" key="2">
    <source>
        <dbReference type="ARBA" id="ARBA00022741"/>
    </source>
</evidence>
<keyword evidence="4 5" id="KW-0067">ATP-binding</keyword>
<dbReference type="PROSITE" id="PS50011">
    <property type="entry name" value="PROTEIN_KINASE_DOM"/>
    <property type="match status" value="1"/>
</dbReference>
<dbReference type="Gene3D" id="1.10.510.10">
    <property type="entry name" value="Transferase(Phosphotransferase) domain 1"/>
    <property type="match status" value="1"/>
</dbReference>
<dbReference type="PANTHER" id="PTHR24348">
    <property type="entry name" value="SERINE/THREONINE-PROTEIN KINASE UNC-51-RELATED"/>
    <property type="match status" value="1"/>
</dbReference>
<proteinExistence type="inferred from homology"/>
<dbReference type="AlphaFoldDB" id="A0AAD1XF83"/>
<comment type="caution">
    <text evidence="8">The sequence shown here is derived from an EMBL/GenBank/DDBJ whole genome shotgun (WGS) entry which is preliminary data.</text>
</comment>
<keyword evidence="3" id="KW-0418">Kinase</keyword>
<dbReference type="GO" id="GO:0000407">
    <property type="term" value="C:phagophore assembly site"/>
    <property type="evidence" value="ECO:0007669"/>
    <property type="project" value="TreeGrafter"/>
</dbReference>
<dbReference type="SMART" id="SM00220">
    <property type="entry name" value="S_TKc"/>
    <property type="match status" value="1"/>
</dbReference>
<sequence length="324" mass="37387">MRKKYSKNKAQSAKDIPTLQDEAPLIMKKRKNLLRKNLTLSLTDFIAKPEETYDINNEYKFLEKLGFGTYSQVQRATRLKDGTSVAIKICSGSTSIELLKKEKLLLEELDSEFFPQIFDFKVDKVWNKAYLVMEHIKGETLDNYIRNCCKIPKEIIEDLICQLCAIIKYLHSKKICHRDIKPENIMVTENMTLRVLDFNISKKLKNTQEDIIRDEVFYTQVSTPKYSAPEITSKSGYTSAIDIWGIGIIGYLLCGGSLTTEEFNEAEGIYQEKKYFKQYIQDSHFISKDLRDFLSTCLSLDPAERPTTKSHFFNSDIINSIVGT</sequence>
<dbReference type="Proteomes" id="UP001295684">
    <property type="component" value="Unassembled WGS sequence"/>
</dbReference>
<dbReference type="PROSITE" id="PS00108">
    <property type="entry name" value="PROTEIN_KINASE_ST"/>
    <property type="match status" value="1"/>
</dbReference>
<dbReference type="InterPro" id="IPR008271">
    <property type="entry name" value="Ser/Thr_kinase_AS"/>
</dbReference>
<name>A0AAD1XF83_EUPCR</name>
<accession>A0AAD1XF83</accession>
<dbReference type="InterPro" id="IPR045269">
    <property type="entry name" value="Atg1-like"/>
</dbReference>
<keyword evidence="6" id="KW-0723">Serine/threonine-protein kinase</keyword>
<organism evidence="8 9">
    <name type="scientific">Euplotes crassus</name>
    <dbReference type="NCBI Taxonomy" id="5936"/>
    <lineage>
        <taxon>Eukaryota</taxon>
        <taxon>Sar</taxon>
        <taxon>Alveolata</taxon>
        <taxon>Ciliophora</taxon>
        <taxon>Intramacronucleata</taxon>
        <taxon>Spirotrichea</taxon>
        <taxon>Hypotrichia</taxon>
        <taxon>Euplotida</taxon>
        <taxon>Euplotidae</taxon>
        <taxon>Moneuplotes</taxon>
    </lineage>
</organism>
<dbReference type="GO" id="GO:0016020">
    <property type="term" value="C:membrane"/>
    <property type="evidence" value="ECO:0007669"/>
    <property type="project" value="TreeGrafter"/>
</dbReference>
<dbReference type="GO" id="GO:0005829">
    <property type="term" value="C:cytosol"/>
    <property type="evidence" value="ECO:0007669"/>
    <property type="project" value="TreeGrafter"/>
</dbReference>
<dbReference type="PROSITE" id="PS00107">
    <property type="entry name" value="PROTEIN_KINASE_ATP"/>
    <property type="match status" value="1"/>
</dbReference>
<dbReference type="EMBL" id="CAMPGE010010125">
    <property type="protein sequence ID" value="CAI2368981.1"/>
    <property type="molecule type" value="Genomic_DNA"/>
</dbReference>
<dbReference type="InterPro" id="IPR000719">
    <property type="entry name" value="Prot_kinase_dom"/>
</dbReference>
<dbReference type="InterPro" id="IPR017441">
    <property type="entry name" value="Protein_kinase_ATP_BS"/>
</dbReference>
<dbReference type="PANTHER" id="PTHR24348:SF22">
    <property type="entry name" value="NON-SPECIFIC SERINE_THREONINE PROTEIN KINASE"/>
    <property type="match status" value="1"/>
</dbReference>
<comment type="similarity">
    <text evidence="6">Belongs to the protein kinase superfamily.</text>
</comment>
<evidence type="ECO:0000313" key="9">
    <source>
        <dbReference type="Proteomes" id="UP001295684"/>
    </source>
</evidence>
<keyword evidence="2 5" id="KW-0547">Nucleotide-binding</keyword>
<keyword evidence="1" id="KW-0808">Transferase</keyword>
<evidence type="ECO:0000256" key="6">
    <source>
        <dbReference type="RuleBase" id="RU000304"/>
    </source>
</evidence>
<evidence type="ECO:0000256" key="5">
    <source>
        <dbReference type="PROSITE-ProRule" id="PRU10141"/>
    </source>
</evidence>
<evidence type="ECO:0000256" key="4">
    <source>
        <dbReference type="ARBA" id="ARBA00022840"/>
    </source>
</evidence>
<dbReference type="GO" id="GO:0000045">
    <property type="term" value="P:autophagosome assembly"/>
    <property type="evidence" value="ECO:0007669"/>
    <property type="project" value="TreeGrafter"/>
</dbReference>
<feature type="binding site" evidence="5">
    <location>
        <position position="88"/>
    </location>
    <ligand>
        <name>ATP</name>
        <dbReference type="ChEBI" id="CHEBI:30616"/>
    </ligand>
</feature>